<organism evidence="4 5">
    <name type="scientific">Robertmurraya mangrovi</name>
    <dbReference type="NCBI Taxonomy" id="3098077"/>
    <lineage>
        <taxon>Bacteria</taxon>
        <taxon>Bacillati</taxon>
        <taxon>Bacillota</taxon>
        <taxon>Bacilli</taxon>
        <taxon>Bacillales</taxon>
        <taxon>Bacillaceae</taxon>
        <taxon>Robertmurraya</taxon>
    </lineage>
</organism>
<reference evidence="4 5" key="1">
    <citation type="submission" date="2023-11" db="EMBL/GenBank/DDBJ databases">
        <title>Bacillus jintuensis, isolated from a mudflat on the Beibu Gulf coast.</title>
        <authorList>
            <person name="Li M."/>
        </authorList>
    </citation>
    <scope>NUCLEOTIDE SEQUENCE [LARGE SCALE GENOMIC DNA]</scope>
    <source>
        <strain evidence="4 5">31A1R</strain>
    </source>
</reference>
<feature type="transmembrane region" description="Helical" evidence="1">
    <location>
        <begin position="49"/>
        <end position="72"/>
    </location>
</feature>
<protein>
    <submittedName>
        <fullName evidence="4">DUF4179 domain-containing protein</fullName>
    </submittedName>
</protein>
<dbReference type="InterPro" id="IPR025436">
    <property type="entry name" value="DUF4179"/>
</dbReference>
<evidence type="ECO:0000259" key="2">
    <source>
        <dbReference type="Pfam" id="PF13786"/>
    </source>
</evidence>
<name>A0ABU5J179_9BACI</name>
<dbReference type="RefSeq" id="WP_322447407.1">
    <property type="nucleotide sequence ID" value="NZ_JAXOFX010000010.1"/>
</dbReference>
<comment type="caution">
    <text evidence="4">The sequence shown here is derived from an EMBL/GenBank/DDBJ whole genome shotgun (WGS) entry which is preliminary data.</text>
</comment>
<dbReference type="InterPro" id="IPR040680">
    <property type="entry name" value="DUF5643"/>
</dbReference>
<evidence type="ECO:0000256" key="1">
    <source>
        <dbReference type="SAM" id="Phobius"/>
    </source>
</evidence>
<gene>
    <name evidence="4" type="ORF">SM124_15415</name>
</gene>
<feature type="domain" description="DUF5643" evidence="3">
    <location>
        <begin position="221"/>
        <end position="309"/>
    </location>
</feature>
<keyword evidence="1" id="KW-0812">Transmembrane</keyword>
<evidence type="ECO:0000313" key="5">
    <source>
        <dbReference type="Proteomes" id="UP001290455"/>
    </source>
</evidence>
<keyword evidence="1" id="KW-1133">Transmembrane helix</keyword>
<dbReference type="Proteomes" id="UP001290455">
    <property type="component" value="Unassembled WGS sequence"/>
</dbReference>
<proteinExistence type="predicted"/>
<dbReference type="Gene3D" id="2.60.40.1630">
    <property type="entry name" value="bacillus anthracis domain"/>
    <property type="match status" value="1"/>
</dbReference>
<dbReference type="Pfam" id="PF18705">
    <property type="entry name" value="DUF5643"/>
    <property type="match status" value="1"/>
</dbReference>
<sequence length="332" mass="37532">MSFYEKLNDVKVDVHSYKEIELTEVEKKQWEKRVKNKLKKKNTFSKQRLIGFSAAAVLAYGIMTGTGMVSLASVPFIGGLIENYVSETEELDYTPYKTAIGETAENKLGKITLNEVMIDGGRLLISSTFEPKSDLDTKEFRPLPKVLVDGENLTSTTGGEVIKINESKFTFYNDIELKNLSLGEEVTFNIQYDNLDFEWKVENPWTFEIKVSSETLASTAKTINLDQEVSLENGQTAKLEKLVITPVSSVLYYHMNKLTDYHIEFLIKDQDGKQIPFHSISVGEEGAQIRFKGSDSFNGPLTFVPYLTATKKGKGSIDFYKELPEQSIQIDY</sequence>
<dbReference type="Pfam" id="PF13786">
    <property type="entry name" value="DUF4179"/>
    <property type="match status" value="1"/>
</dbReference>
<evidence type="ECO:0000259" key="3">
    <source>
        <dbReference type="Pfam" id="PF18705"/>
    </source>
</evidence>
<dbReference type="EMBL" id="JAXOFX010000010">
    <property type="protein sequence ID" value="MDZ5473107.1"/>
    <property type="molecule type" value="Genomic_DNA"/>
</dbReference>
<accession>A0ABU5J179</accession>
<keyword evidence="1" id="KW-0472">Membrane</keyword>
<feature type="domain" description="DUF4179" evidence="2">
    <location>
        <begin position="46"/>
        <end position="130"/>
    </location>
</feature>
<keyword evidence="5" id="KW-1185">Reference proteome</keyword>
<evidence type="ECO:0000313" key="4">
    <source>
        <dbReference type="EMBL" id="MDZ5473107.1"/>
    </source>
</evidence>